<reference evidence="6 7" key="1">
    <citation type="submission" date="2015-09" db="EMBL/GenBank/DDBJ databases">
        <authorList>
            <consortium name="Swine Surveillance"/>
        </authorList>
    </citation>
    <scope>NUCLEOTIDE SEQUENCE [LARGE SCALE GENOMIC DNA]</scope>
    <source>
        <strain evidence="6 7">CECT 5294</strain>
    </source>
</reference>
<dbReference type="Gene3D" id="1.10.443.10">
    <property type="entry name" value="Intergrase catalytic core"/>
    <property type="match status" value="1"/>
</dbReference>
<keyword evidence="3" id="KW-0233">DNA recombination</keyword>
<dbReference type="Proteomes" id="UP000051298">
    <property type="component" value="Unassembled WGS sequence"/>
</dbReference>
<name>A0A0P1F0F1_9RHOB</name>
<proteinExistence type="predicted"/>
<dbReference type="InterPro" id="IPR011010">
    <property type="entry name" value="DNA_brk_join_enz"/>
</dbReference>
<feature type="domain" description="Core-binding (CB)" evidence="5">
    <location>
        <begin position="72"/>
        <end position="164"/>
    </location>
</feature>
<sequence>MSKAPSAIKLYKGLSLYRVERSAKWYVRVWDKKTKKYLVKSTGEDTVIRAREVAQELALSLLKSEKPVEREYTFSHFALKLLHRSRLQSQTGERSQGYIKALHWAVQNEDWGLVRFFGDRDVRQIRTHTYQEYVADLTKRRTDLAASTKNTLMAAFRNVMKIARDEGVIDVVPQTPRVKTKDNPRPFFRFHPLVAKEDDNYQKLLSTVKRATKEGVSVRGFAVTDEFYDMILFLTHSFVRPISSELYAIKHSDVTIADDPKRLIVTVRDGKTGFRGANTMPAAVSVYERIQKRYPNAKPEDYIFYPQYTNRTTASAMVQRLFTEVLRFGELQTDTPTGKTHTLYSLRHTAICMRIINSEGKVNIFNLAKNAGTSVDQIERFYARFLPLSKEMAKNLQSFGE</sequence>
<evidence type="ECO:0000259" key="5">
    <source>
        <dbReference type="PROSITE" id="PS51900"/>
    </source>
</evidence>
<keyword evidence="1" id="KW-0229">DNA integration</keyword>
<evidence type="ECO:0000256" key="1">
    <source>
        <dbReference type="ARBA" id="ARBA00022908"/>
    </source>
</evidence>
<gene>
    <name evidence="6" type="ORF">THS5294_02209</name>
</gene>
<dbReference type="InterPro" id="IPR044068">
    <property type="entry name" value="CB"/>
</dbReference>
<organism evidence="6 7">
    <name type="scientific">Thalassobacter stenotrophicus</name>
    <dbReference type="NCBI Taxonomy" id="266809"/>
    <lineage>
        <taxon>Bacteria</taxon>
        <taxon>Pseudomonadati</taxon>
        <taxon>Pseudomonadota</taxon>
        <taxon>Alphaproteobacteria</taxon>
        <taxon>Rhodobacterales</taxon>
        <taxon>Roseobacteraceae</taxon>
        <taxon>Thalassobacter</taxon>
    </lineage>
</organism>
<dbReference type="SUPFAM" id="SSF56349">
    <property type="entry name" value="DNA breaking-rejoining enzymes"/>
    <property type="match status" value="1"/>
</dbReference>
<dbReference type="GO" id="GO:0003677">
    <property type="term" value="F:DNA binding"/>
    <property type="evidence" value="ECO:0007669"/>
    <property type="project" value="UniProtKB-UniRule"/>
</dbReference>
<dbReference type="GO" id="GO:0006310">
    <property type="term" value="P:DNA recombination"/>
    <property type="evidence" value="ECO:0007669"/>
    <property type="project" value="UniProtKB-KW"/>
</dbReference>
<protein>
    <submittedName>
        <fullName evidence="6">Site-specific recombinase XerC</fullName>
    </submittedName>
</protein>
<dbReference type="AlphaFoldDB" id="A0A0P1F0F1"/>
<dbReference type="EMBL" id="CYRX01000031">
    <property type="protein sequence ID" value="CUH60912.1"/>
    <property type="molecule type" value="Genomic_DNA"/>
</dbReference>
<dbReference type="InterPro" id="IPR013762">
    <property type="entry name" value="Integrase-like_cat_sf"/>
</dbReference>
<keyword evidence="2 4" id="KW-0238">DNA-binding</keyword>
<evidence type="ECO:0000256" key="2">
    <source>
        <dbReference type="ARBA" id="ARBA00023125"/>
    </source>
</evidence>
<evidence type="ECO:0000313" key="6">
    <source>
        <dbReference type="EMBL" id="CUH60912.1"/>
    </source>
</evidence>
<accession>A0A0P1F0F1</accession>
<evidence type="ECO:0000256" key="4">
    <source>
        <dbReference type="PROSITE-ProRule" id="PRU01248"/>
    </source>
</evidence>
<dbReference type="Gene3D" id="1.10.150.130">
    <property type="match status" value="1"/>
</dbReference>
<evidence type="ECO:0000256" key="3">
    <source>
        <dbReference type="ARBA" id="ARBA00023172"/>
    </source>
</evidence>
<evidence type="ECO:0000313" key="7">
    <source>
        <dbReference type="Proteomes" id="UP000051298"/>
    </source>
</evidence>
<dbReference type="GO" id="GO:0015074">
    <property type="term" value="P:DNA integration"/>
    <property type="evidence" value="ECO:0007669"/>
    <property type="project" value="UniProtKB-KW"/>
</dbReference>
<dbReference type="PROSITE" id="PS51900">
    <property type="entry name" value="CB"/>
    <property type="match status" value="1"/>
</dbReference>
<dbReference type="InterPro" id="IPR010998">
    <property type="entry name" value="Integrase_recombinase_N"/>
</dbReference>
<dbReference type="RefSeq" id="WP_058123780.1">
    <property type="nucleotide sequence ID" value="NZ_CYRX01000031.1"/>
</dbReference>